<keyword evidence="4" id="KW-0997">Cell inner membrane</keyword>
<dbReference type="InterPro" id="IPR032523">
    <property type="entry name" value="CcmF_C"/>
</dbReference>
<protein>
    <submittedName>
        <fullName evidence="13">Heme lyase CcmF/NrfE family subunit</fullName>
    </submittedName>
</protein>
<feature type="domain" description="Cytochrome c assembly protein" evidence="11">
    <location>
        <begin position="94"/>
        <end position="300"/>
    </location>
</feature>
<dbReference type="PANTHER" id="PTHR43653:SF1">
    <property type="entry name" value="CYTOCHROME C-TYPE BIOGENESIS PROTEIN CCMF"/>
    <property type="match status" value="1"/>
</dbReference>
<dbReference type="PRINTS" id="PR01411">
    <property type="entry name" value="CCMFBIOGNSIS"/>
</dbReference>
<evidence type="ECO:0000313" key="14">
    <source>
        <dbReference type="Proteomes" id="UP000287447"/>
    </source>
</evidence>
<feature type="transmembrane region" description="Helical" evidence="10">
    <location>
        <begin position="212"/>
        <end position="234"/>
    </location>
</feature>
<evidence type="ECO:0000259" key="11">
    <source>
        <dbReference type="Pfam" id="PF01578"/>
    </source>
</evidence>
<dbReference type="NCBIfam" id="NF007691">
    <property type="entry name" value="PRK10369.1"/>
    <property type="match status" value="1"/>
</dbReference>
<keyword evidence="3" id="KW-1003">Cell membrane</keyword>
<comment type="subcellular location">
    <subcellularLocation>
        <location evidence="1">Cell inner membrane</location>
        <topology evidence="1">Multi-pass membrane protein</topology>
    </subcellularLocation>
</comment>
<dbReference type="Pfam" id="PF01578">
    <property type="entry name" value="Cytochrom_C_asm"/>
    <property type="match status" value="1"/>
</dbReference>
<dbReference type="GO" id="GO:0005886">
    <property type="term" value="C:plasma membrane"/>
    <property type="evidence" value="ECO:0007669"/>
    <property type="project" value="UniProtKB-SubCell"/>
</dbReference>
<feature type="domain" description="Cytochrome c-type biogenesis protein CcmF C-terminal" evidence="12">
    <location>
        <begin position="320"/>
        <end position="647"/>
    </location>
</feature>
<evidence type="ECO:0000313" key="13">
    <source>
        <dbReference type="EMBL" id="RVU36511.1"/>
    </source>
</evidence>
<comment type="caution">
    <text evidence="13">The sequence shown here is derived from an EMBL/GenBank/DDBJ whole genome shotgun (WGS) entry which is preliminary data.</text>
</comment>
<evidence type="ECO:0000256" key="2">
    <source>
        <dbReference type="ARBA" id="ARBA00009186"/>
    </source>
</evidence>
<feature type="transmembrane region" description="Helical" evidence="10">
    <location>
        <begin position="455"/>
        <end position="474"/>
    </location>
</feature>
<dbReference type="InterPro" id="IPR002541">
    <property type="entry name" value="Cyt_c_assembly"/>
</dbReference>
<dbReference type="InterPro" id="IPR003568">
    <property type="entry name" value="Cyt_c_biogenesis_CcmF"/>
</dbReference>
<organism evidence="13 14">
    <name type="scientific">Hwanghaeella grinnelliae</name>
    <dbReference type="NCBI Taxonomy" id="2500179"/>
    <lineage>
        <taxon>Bacteria</taxon>
        <taxon>Pseudomonadati</taxon>
        <taxon>Pseudomonadota</taxon>
        <taxon>Alphaproteobacteria</taxon>
        <taxon>Rhodospirillales</taxon>
        <taxon>Rhodospirillaceae</taxon>
        <taxon>Hwanghaeella</taxon>
    </lineage>
</organism>
<dbReference type="GO" id="GO:0017004">
    <property type="term" value="P:cytochrome complex assembly"/>
    <property type="evidence" value="ECO:0007669"/>
    <property type="project" value="UniProtKB-KW"/>
</dbReference>
<keyword evidence="5 10" id="KW-0812">Transmembrane</keyword>
<evidence type="ECO:0000256" key="1">
    <source>
        <dbReference type="ARBA" id="ARBA00004429"/>
    </source>
</evidence>
<dbReference type="PRINTS" id="PR01410">
    <property type="entry name" value="CCBIOGENESIS"/>
</dbReference>
<accession>A0A437QPP7</accession>
<name>A0A437QPP7_9PROT</name>
<dbReference type="AlphaFoldDB" id="A0A437QPP7"/>
<feature type="transmembrane region" description="Helical" evidence="10">
    <location>
        <begin position="499"/>
        <end position="521"/>
    </location>
</feature>
<feature type="transmembrane region" description="Helical" evidence="10">
    <location>
        <begin position="101"/>
        <end position="119"/>
    </location>
</feature>
<reference evidence="14" key="1">
    <citation type="submission" date="2019-01" db="EMBL/GenBank/DDBJ databases">
        <title>Gri0909 isolated from a small marine red alga.</title>
        <authorList>
            <person name="Kim J."/>
            <person name="Jeong S.E."/>
            <person name="Jeon C.O."/>
        </authorList>
    </citation>
    <scope>NUCLEOTIDE SEQUENCE [LARGE SCALE GENOMIC DNA]</scope>
    <source>
        <strain evidence="14">Gri0909</strain>
    </source>
</reference>
<evidence type="ECO:0000256" key="8">
    <source>
        <dbReference type="ARBA" id="ARBA00023136"/>
    </source>
</evidence>
<feature type="transmembrane region" description="Helical" evidence="10">
    <location>
        <begin position="12"/>
        <end position="34"/>
    </location>
</feature>
<feature type="transmembrane region" description="Helical" evidence="10">
    <location>
        <begin position="357"/>
        <end position="379"/>
    </location>
</feature>
<feature type="transmembrane region" description="Helical" evidence="10">
    <location>
        <begin position="46"/>
        <end position="67"/>
    </location>
</feature>
<dbReference type="GO" id="GO:0020037">
    <property type="term" value="F:heme binding"/>
    <property type="evidence" value="ECO:0007669"/>
    <property type="project" value="InterPro"/>
</dbReference>
<dbReference type="EMBL" id="SADE01000002">
    <property type="protein sequence ID" value="RVU36511.1"/>
    <property type="molecule type" value="Genomic_DNA"/>
</dbReference>
<sequence length="671" mass="71975">MIDGLSIAEIGHFTLVLALCVAAVQAIVPMVGAARDDMALMAVAPATAIAQFLVLLISFAALIHAFVTSDFSVLNVVQNSHSLKPMLYKVSGAWGNHEGSLLLWVTVLALFGAMVAFFGRNLPPGLKARTLSVQAMISVGFLLFMLFTSNPFVRVFPPPFEGQDLNPLLQDPGLAFHPPMLYLGYVGLSISFSFAVAALIEGKVDAAWARYVRPWTLLAWTCLTAGIMLGSWWAYYELGWGGFWFWDPVENASFMPWLAATALLHSAIVVEKRDTLKSWTILLAIIGFSFSLIGTFLVRSGVLTSVHAFATDPERGVFILLLLVISIGGSLALYAWRAPSMQGGGLFRPVSREGALVLNNLLLTVASAVVLIGTLFPLFLEVTGGDKISVGPPFFNLTFVPLMIPLFIALGIGPYLSWKRADLWAVMGRVKIALGITLAAGAISLVLLYGDSGYAVIGLTLAAWLIVSAVNELLTRAGLGRTALANIPRRLFGLPRSSWGMTLAHLGVGVLVAGATGASLLTTEVITVMKPKETIQVGPQSLEFLGAEEIRGPNYVALRGNFAVRDEEGGKPVALMSPENRRYVARGQETTEAAIMSGFFTDVYVALGDLDGQGGITVRAYRKPFAPWLWWGTIVMVLGGLISLSDRRLRIGAPKASRKSAGPDAQPAPAE</sequence>
<dbReference type="PANTHER" id="PTHR43653">
    <property type="entry name" value="CYTOCHROME C ASSEMBLY PROTEIN-RELATED"/>
    <property type="match status" value="1"/>
</dbReference>
<feature type="transmembrane region" description="Helical" evidence="10">
    <location>
        <begin position="430"/>
        <end position="449"/>
    </location>
</feature>
<feature type="transmembrane region" description="Helical" evidence="10">
    <location>
        <begin position="399"/>
        <end position="418"/>
    </location>
</feature>
<feature type="transmembrane region" description="Helical" evidence="10">
    <location>
        <begin position="254"/>
        <end position="270"/>
    </location>
</feature>
<dbReference type="Proteomes" id="UP000287447">
    <property type="component" value="Unassembled WGS sequence"/>
</dbReference>
<dbReference type="GO" id="GO:0015232">
    <property type="term" value="F:heme transmembrane transporter activity"/>
    <property type="evidence" value="ECO:0007669"/>
    <property type="project" value="InterPro"/>
</dbReference>
<feature type="transmembrane region" description="Helical" evidence="10">
    <location>
        <begin position="180"/>
        <end position="200"/>
    </location>
</feature>
<evidence type="ECO:0000256" key="6">
    <source>
        <dbReference type="ARBA" id="ARBA00022748"/>
    </source>
</evidence>
<dbReference type="OrthoDB" id="9761451at2"/>
<comment type="similarity">
    <text evidence="2">Belongs to the CcmF/CycK/Ccl1/NrfE/CcsA family.</text>
</comment>
<evidence type="ECO:0000256" key="3">
    <source>
        <dbReference type="ARBA" id="ARBA00022475"/>
    </source>
</evidence>
<feature type="transmembrane region" description="Helical" evidence="10">
    <location>
        <begin position="628"/>
        <end position="645"/>
    </location>
</feature>
<evidence type="ECO:0000256" key="9">
    <source>
        <dbReference type="ARBA" id="ARBA00037230"/>
    </source>
</evidence>
<keyword evidence="6" id="KW-0201">Cytochrome c-type biogenesis</keyword>
<dbReference type="RefSeq" id="WP_127765987.1">
    <property type="nucleotide sequence ID" value="NZ_SADE01000002.1"/>
</dbReference>
<evidence type="ECO:0000259" key="12">
    <source>
        <dbReference type="Pfam" id="PF16327"/>
    </source>
</evidence>
<dbReference type="InterPro" id="IPR003567">
    <property type="entry name" value="Cyt_c_biogenesis"/>
</dbReference>
<feature type="transmembrane region" description="Helical" evidence="10">
    <location>
        <begin position="317"/>
        <end position="336"/>
    </location>
</feature>
<keyword evidence="13" id="KW-0456">Lyase</keyword>
<comment type="function">
    <text evidence="9">Required for the biogenesis of c-type cytochromes. Possible subunit of a heme lyase.</text>
</comment>
<evidence type="ECO:0000256" key="10">
    <source>
        <dbReference type="SAM" id="Phobius"/>
    </source>
</evidence>
<keyword evidence="8 10" id="KW-0472">Membrane</keyword>
<evidence type="ECO:0000256" key="7">
    <source>
        <dbReference type="ARBA" id="ARBA00022989"/>
    </source>
</evidence>
<dbReference type="GO" id="GO:0016829">
    <property type="term" value="F:lyase activity"/>
    <property type="evidence" value="ECO:0007669"/>
    <property type="project" value="UniProtKB-KW"/>
</dbReference>
<dbReference type="Pfam" id="PF16327">
    <property type="entry name" value="CcmF_C"/>
    <property type="match status" value="1"/>
</dbReference>
<dbReference type="NCBIfam" id="TIGR00353">
    <property type="entry name" value="nrfE"/>
    <property type="match status" value="1"/>
</dbReference>
<keyword evidence="14" id="KW-1185">Reference proteome</keyword>
<proteinExistence type="inferred from homology"/>
<feature type="transmembrane region" description="Helical" evidence="10">
    <location>
        <begin position="131"/>
        <end position="149"/>
    </location>
</feature>
<gene>
    <name evidence="13" type="ORF">EOI86_15075</name>
</gene>
<evidence type="ECO:0000256" key="5">
    <source>
        <dbReference type="ARBA" id="ARBA00022692"/>
    </source>
</evidence>
<keyword evidence="7 10" id="KW-1133">Transmembrane helix</keyword>
<feature type="transmembrane region" description="Helical" evidence="10">
    <location>
        <begin position="279"/>
        <end position="297"/>
    </location>
</feature>
<evidence type="ECO:0000256" key="4">
    <source>
        <dbReference type="ARBA" id="ARBA00022519"/>
    </source>
</evidence>